<dbReference type="RefSeq" id="WP_221430147.1">
    <property type="nucleotide sequence ID" value="NZ_CP081294.1"/>
</dbReference>
<keyword evidence="2" id="KW-0812">Transmembrane</keyword>
<feature type="compositionally biased region" description="Polar residues" evidence="1">
    <location>
        <begin position="107"/>
        <end position="122"/>
    </location>
</feature>
<organism evidence="3 4">
    <name type="scientific">Qipengyuania gelatinilytica</name>
    <dbReference type="NCBI Taxonomy" id="2867231"/>
    <lineage>
        <taxon>Bacteria</taxon>
        <taxon>Pseudomonadati</taxon>
        <taxon>Pseudomonadota</taxon>
        <taxon>Alphaproteobacteria</taxon>
        <taxon>Sphingomonadales</taxon>
        <taxon>Erythrobacteraceae</taxon>
        <taxon>Qipengyuania</taxon>
    </lineage>
</organism>
<feature type="transmembrane region" description="Helical" evidence="2">
    <location>
        <begin position="6"/>
        <end position="26"/>
    </location>
</feature>
<dbReference type="EMBL" id="CP081294">
    <property type="protein sequence ID" value="QZD94401.1"/>
    <property type="molecule type" value="Genomic_DNA"/>
</dbReference>
<keyword evidence="4" id="KW-1185">Reference proteome</keyword>
<feature type="compositionally biased region" description="Basic residues" evidence="1">
    <location>
        <begin position="92"/>
        <end position="104"/>
    </location>
</feature>
<reference evidence="3 4" key="1">
    <citation type="submission" date="2021-08" db="EMBL/GenBank/DDBJ databases">
        <title>Comparative Genomics Analysis of the Genus Qipengyuania Reveals Extensive Genetic Diversity and Metabolic Versatility, Including the Description of Fifteen Novel Species.</title>
        <authorList>
            <person name="Liu Y."/>
        </authorList>
    </citation>
    <scope>NUCLEOTIDE SEQUENCE [LARGE SCALE GENOMIC DNA]</scope>
    <source>
        <strain evidence="3 4">1NDH1</strain>
    </source>
</reference>
<evidence type="ECO:0000313" key="4">
    <source>
        <dbReference type="Proteomes" id="UP000824321"/>
    </source>
</evidence>
<feature type="region of interest" description="Disordered" evidence="1">
    <location>
        <begin position="92"/>
        <end position="122"/>
    </location>
</feature>
<name>A0ABX8ZZG3_9SPHN</name>
<sequence>MLNALVMAVCYLGAAYLASALLVRFFPSSYSARQIRKNLVLVTVLPLLLVVDVLTSIDAIGRGLHAIVGRGFEVLSGRSLITRDKYSYFAYGRRRRAPRNRRRTDRSPQMRSQGTRRSTIRA</sequence>
<protein>
    <submittedName>
        <fullName evidence="3">Uncharacterized protein</fullName>
    </submittedName>
</protein>
<keyword evidence="2" id="KW-1133">Transmembrane helix</keyword>
<gene>
    <name evidence="3" type="ORF">K3136_09875</name>
</gene>
<keyword evidence="2" id="KW-0472">Membrane</keyword>
<evidence type="ECO:0000256" key="1">
    <source>
        <dbReference type="SAM" id="MobiDB-lite"/>
    </source>
</evidence>
<feature type="transmembrane region" description="Helical" evidence="2">
    <location>
        <begin position="38"/>
        <end position="57"/>
    </location>
</feature>
<proteinExistence type="predicted"/>
<evidence type="ECO:0000313" key="3">
    <source>
        <dbReference type="EMBL" id="QZD94401.1"/>
    </source>
</evidence>
<accession>A0ABX8ZZG3</accession>
<dbReference type="Proteomes" id="UP000824321">
    <property type="component" value="Chromosome"/>
</dbReference>
<evidence type="ECO:0000256" key="2">
    <source>
        <dbReference type="SAM" id="Phobius"/>
    </source>
</evidence>